<evidence type="ECO:0000313" key="5">
    <source>
        <dbReference type="EMBL" id="MFC5919083.1"/>
    </source>
</evidence>
<dbReference type="PANTHER" id="PTHR22754:SF32">
    <property type="entry name" value="DISCO-INTERACTING PROTEIN 2"/>
    <property type="match status" value="1"/>
</dbReference>
<proteinExistence type="inferred from homology"/>
<evidence type="ECO:0000259" key="4">
    <source>
        <dbReference type="Pfam" id="PF00501"/>
    </source>
</evidence>
<dbReference type="InterPro" id="IPR045851">
    <property type="entry name" value="AMP-bd_C_sf"/>
</dbReference>
<evidence type="ECO:0000256" key="3">
    <source>
        <dbReference type="SAM" id="MobiDB-lite"/>
    </source>
</evidence>
<dbReference type="SUPFAM" id="SSF56801">
    <property type="entry name" value="Acetyl-CoA synthetase-like"/>
    <property type="match status" value="1"/>
</dbReference>
<evidence type="ECO:0000256" key="2">
    <source>
        <dbReference type="ARBA" id="ARBA00022598"/>
    </source>
</evidence>
<dbReference type="InterPro" id="IPR020845">
    <property type="entry name" value="AMP-binding_CS"/>
</dbReference>
<feature type="compositionally biased region" description="Polar residues" evidence="3">
    <location>
        <begin position="601"/>
        <end position="610"/>
    </location>
</feature>
<comment type="similarity">
    <text evidence="1">Belongs to the ATP-dependent AMP-binding enzyme family.</text>
</comment>
<dbReference type="InterPro" id="IPR000873">
    <property type="entry name" value="AMP-dep_synth/lig_dom"/>
</dbReference>
<evidence type="ECO:0000256" key="1">
    <source>
        <dbReference type="ARBA" id="ARBA00006432"/>
    </source>
</evidence>
<sequence>MLRPGSIIDVVRSHAERQPDETAYSFLAVDASGLHISRQLSYGELDANAAGIAAVLRNSHEPGDRVLLACPPGPDFVVSFLGALYADVVPVPAPLPSGNKGQQARVHGIMTSAGVSTVLTDERNFDEVRDRLAGSVPEVSCLSAGRAGAGNGRAWRPPAVDPDRLAFLQYTSGSTSDPRGVMVSHANLVENLGLIQRSYGVPDGARVGGWLPPYHDMGLMGTLLLPLFIGGQGFLMAPSAFLRRPAMWLEMIDKHDVAFSPAPNFAYDLCVRRVSAERAATLDLSRWRWAVNGAEPVQNATVRNFVQHFASAGLRPEAVCPSYGMAETTLFVSGSPGRTAAVVSRVDAERFERHRFTPAGQGEEARLVVSSGPVSDGFDLRIVDPDSLRELADGEIGEIWLRGPSVARGYWRQEEETERSFRARTASGAGPFLRTGDLGVRHEGELYVTGRIKEVLILNGRNIYPQDIEREAREQHPACADGVGAAFTVTVDGGSESVVLVQEIRWSDPDEGALRDLARGVMAGLSASIGVPVGNVVFVRPGAVLRSTSGKVQRVAMRRLFEDAALTPVTEELDAGVRRTFRAHREDAAQSGGPAAFSPPLAQSTAQTNA</sequence>
<dbReference type="RefSeq" id="WP_344516918.1">
    <property type="nucleotide sequence ID" value="NZ_BAAATU010000049.1"/>
</dbReference>
<name>A0ABW1GXU0_9ACTN</name>
<feature type="domain" description="AMP-dependent synthetase/ligase" evidence="4">
    <location>
        <begin position="12"/>
        <end position="411"/>
    </location>
</feature>
<keyword evidence="6" id="KW-1185">Reference proteome</keyword>
<dbReference type="InterPro" id="IPR040097">
    <property type="entry name" value="FAAL/FAAC"/>
</dbReference>
<organism evidence="5 6">
    <name type="scientific">Streptomyces pulveraceus</name>
    <dbReference type="NCBI Taxonomy" id="68258"/>
    <lineage>
        <taxon>Bacteria</taxon>
        <taxon>Bacillati</taxon>
        <taxon>Actinomycetota</taxon>
        <taxon>Actinomycetes</taxon>
        <taxon>Kitasatosporales</taxon>
        <taxon>Streptomycetaceae</taxon>
        <taxon>Streptomyces</taxon>
    </lineage>
</organism>
<dbReference type="Pfam" id="PF00501">
    <property type="entry name" value="AMP-binding"/>
    <property type="match status" value="1"/>
</dbReference>
<accession>A0ABW1GXU0</accession>
<protein>
    <submittedName>
        <fullName evidence="5">Fatty acyl-AMP ligase</fullName>
    </submittedName>
</protein>
<dbReference type="PANTHER" id="PTHR22754">
    <property type="entry name" value="DISCO-INTERACTING PROTEIN 2 DIP2 -RELATED"/>
    <property type="match status" value="1"/>
</dbReference>
<dbReference type="GO" id="GO:0016874">
    <property type="term" value="F:ligase activity"/>
    <property type="evidence" value="ECO:0007669"/>
    <property type="project" value="UniProtKB-KW"/>
</dbReference>
<keyword evidence="2 5" id="KW-0436">Ligase</keyword>
<reference evidence="6" key="1">
    <citation type="journal article" date="2019" name="Int. J. Syst. Evol. Microbiol.">
        <title>The Global Catalogue of Microorganisms (GCM) 10K type strain sequencing project: providing services to taxonomists for standard genome sequencing and annotation.</title>
        <authorList>
            <consortium name="The Broad Institute Genomics Platform"/>
            <consortium name="The Broad Institute Genome Sequencing Center for Infectious Disease"/>
            <person name="Wu L."/>
            <person name="Ma J."/>
        </authorList>
    </citation>
    <scope>NUCLEOTIDE SEQUENCE [LARGE SCALE GENOMIC DNA]</scope>
    <source>
        <strain evidence="6">JCM 4147</strain>
    </source>
</reference>
<dbReference type="Gene3D" id="3.40.50.12780">
    <property type="entry name" value="N-terminal domain of ligase-like"/>
    <property type="match status" value="1"/>
</dbReference>
<gene>
    <name evidence="5" type="ORF">ACFP1B_37455</name>
</gene>
<dbReference type="InterPro" id="IPR042099">
    <property type="entry name" value="ANL_N_sf"/>
</dbReference>
<comment type="caution">
    <text evidence="5">The sequence shown here is derived from an EMBL/GenBank/DDBJ whole genome shotgun (WGS) entry which is preliminary data.</text>
</comment>
<dbReference type="Proteomes" id="UP001596200">
    <property type="component" value="Unassembled WGS sequence"/>
</dbReference>
<dbReference type="CDD" id="cd05931">
    <property type="entry name" value="FAAL"/>
    <property type="match status" value="1"/>
</dbReference>
<dbReference type="EMBL" id="JBHSPU010000061">
    <property type="protein sequence ID" value="MFC5919083.1"/>
    <property type="molecule type" value="Genomic_DNA"/>
</dbReference>
<feature type="region of interest" description="Disordered" evidence="3">
    <location>
        <begin position="585"/>
        <end position="610"/>
    </location>
</feature>
<dbReference type="Gene3D" id="3.30.300.30">
    <property type="match status" value="1"/>
</dbReference>
<evidence type="ECO:0000313" key="6">
    <source>
        <dbReference type="Proteomes" id="UP001596200"/>
    </source>
</evidence>
<dbReference type="PROSITE" id="PS00455">
    <property type="entry name" value="AMP_BINDING"/>
    <property type="match status" value="1"/>
</dbReference>